<gene>
    <name evidence="1" type="ORF">OWV82_000206</name>
</gene>
<keyword evidence="2" id="KW-1185">Reference proteome</keyword>
<dbReference type="Proteomes" id="UP001164539">
    <property type="component" value="Chromosome 1"/>
</dbReference>
<reference evidence="1 2" key="1">
    <citation type="journal article" date="2023" name="Science">
        <title>Complex scaffold remodeling in plant triterpene biosynthesis.</title>
        <authorList>
            <person name="De La Pena R."/>
            <person name="Hodgson H."/>
            <person name="Liu J.C."/>
            <person name="Stephenson M.J."/>
            <person name="Martin A.C."/>
            <person name="Owen C."/>
            <person name="Harkess A."/>
            <person name="Leebens-Mack J."/>
            <person name="Jimenez L.E."/>
            <person name="Osbourn A."/>
            <person name="Sattely E.S."/>
        </authorList>
    </citation>
    <scope>NUCLEOTIDE SEQUENCE [LARGE SCALE GENOMIC DNA]</scope>
    <source>
        <strain evidence="2">cv. JPN11</strain>
        <tissue evidence="1">Leaf</tissue>
    </source>
</reference>
<accession>A0ACC1YU93</accession>
<name>A0ACC1YU93_MELAZ</name>
<sequence>MNKNEEQARFLFGISLTDRPVWQQFIICSSGFFFGYLVNGICEEYVYNRLQFSYGWYFTFVQGFVYLVLIYLQGFTTKQMVNPWKTYVKLSAVLMGSHGLTKGSLAFLNYPAQLMFKSTKVLPVMIMGAFIPGLRRKYPLHEYVSALLLVVGLILFTLADAQTSPNFSMIGVVMISGALVMDSFLGNLQEAIFTMNPETTQMEMLFCSTVVGLPMLIPPMLLTGELFKAWNSCSQHLYVYGVLVFEAMATFIGQVSVLSLIALFGAATTAMVTTARKAVTLLLSYLIFTKPLTEQHGTGLLLIAMGITLKLLPAENKPTKRLPTSSKKPKIEKPFSSEHEAEDEERRPLV</sequence>
<protein>
    <submittedName>
        <fullName evidence="1">UDP-galactose/UDP-glucose transporter like</fullName>
    </submittedName>
</protein>
<proteinExistence type="predicted"/>
<evidence type="ECO:0000313" key="2">
    <source>
        <dbReference type="Proteomes" id="UP001164539"/>
    </source>
</evidence>
<evidence type="ECO:0000313" key="1">
    <source>
        <dbReference type="EMBL" id="KAJ4727036.1"/>
    </source>
</evidence>
<organism evidence="1 2">
    <name type="scientific">Melia azedarach</name>
    <name type="common">Chinaberry tree</name>
    <dbReference type="NCBI Taxonomy" id="155640"/>
    <lineage>
        <taxon>Eukaryota</taxon>
        <taxon>Viridiplantae</taxon>
        <taxon>Streptophyta</taxon>
        <taxon>Embryophyta</taxon>
        <taxon>Tracheophyta</taxon>
        <taxon>Spermatophyta</taxon>
        <taxon>Magnoliopsida</taxon>
        <taxon>eudicotyledons</taxon>
        <taxon>Gunneridae</taxon>
        <taxon>Pentapetalae</taxon>
        <taxon>rosids</taxon>
        <taxon>malvids</taxon>
        <taxon>Sapindales</taxon>
        <taxon>Meliaceae</taxon>
        <taxon>Melia</taxon>
    </lineage>
</organism>
<dbReference type="EMBL" id="CM051394">
    <property type="protein sequence ID" value="KAJ4727036.1"/>
    <property type="molecule type" value="Genomic_DNA"/>
</dbReference>
<comment type="caution">
    <text evidence="1">The sequence shown here is derived from an EMBL/GenBank/DDBJ whole genome shotgun (WGS) entry which is preliminary data.</text>
</comment>